<evidence type="ECO:0000313" key="1">
    <source>
        <dbReference type="EMBL" id="ORZ34386.1"/>
    </source>
</evidence>
<gene>
    <name evidence="1" type="ORF">BCR44DRAFT_213247</name>
</gene>
<dbReference type="AlphaFoldDB" id="A0A1Y2HIJ1"/>
<proteinExistence type="predicted"/>
<evidence type="ECO:0000313" key="2">
    <source>
        <dbReference type="Proteomes" id="UP000193411"/>
    </source>
</evidence>
<organism evidence="1 2">
    <name type="scientific">Catenaria anguillulae PL171</name>
    <dbReference type="NCBI Taxonomy" id="765915"/>
    <lineage>
        <taxon>Eukaryota</taxon>
        <taxon>Fungi</taxon>
        <taxon>Fungi incertae sedis</taxon>
        <taxon>Blastocladiomycota</taxon>
        <taxon>Blastocladiomycetes</taxon>
        <taxon>Blastocladiales</taxon>
        <taxon>Catenariaceae</taxon>
        <taxon>Catenaria</taxon>
    </lineage>
</organism>
<comment type="caution">
    <text evidence="1">The sequence shown here is derived from an EMBL/GenBank/DDBJ whole genome shotgun (WGS) entry which is preliminary data.</text>
</comment>
<dbReference type="EMBL" id="MCFL01000029">
    <property type="protein sequence ID" value="ORZ34386.1"/>
    <property type="molecule type" value="Genomic_DNA"/>
</dbReference>
<protein>
    <submittedName>
        <fullName evidence="1">Uncharacterized protein</fullName>
    </submittedName>
</protein>
<dbReference type="Proteomes" id="UP000193411">
    <property type="component" value="Unassembled WGS sequence"/>
</dbReference>
<sequence>MDIWEVAHSAPMHAAFHTMPAACHVLMPGQRFPKMWPSSPAMVELPRLLLRCSTLSAFACPSQPRILPARQSCKSNRLSFRGQKQHLHARRPQKSNASMRSPLCKCSCRHSLKAPLPLRKLSSPSRLNRPRLRLLQQNLPLFHWSHGDKQCRTRKRGYPFFATGCRLVGDWYIFGYYFLSFPGSPC</sequence>
<reference evidence="1 2" key="1">
    <citation type="submission" date="2016-07" db="EMBL/GenBank/DDBJ databases">
        <title>Pervasive Adenine N6-methylation of Active Genes in Fungi.</title>
        <authorList>
            <consortium name="DOE Joint Genome Institute"/>
            <person name="Mondo S.J."/>
            <person name="Dannebaum R.O."/>
            <person name="Kuo R.C."/>
            <person name="Labutti K."/>
            <person name="Haridas S."/>
            <person name="Kuo A."/>
            <person name="Salamov A."/>
            <person name="Ahrendt S.R."/>
            <person name="Lipzen A."/>
            <person name="Sullivan W."/>
            <person name="Andreopoulos W.B."/>
            <person name="Clum A."/>
            <person name="Lindquist E."/>
            <person name="Daum C."/>
            <person name="Ramamoorthy G.K."/>
            <person name="Gryganskyi A."/>
            <person name="Culley D."/>
            <person name="Magnuson J.K."/>
            <person name="James T.Y."/>
            <person name="O'Malley M.A."/>
            <person name="Stajich J.E."/>
            <person name="Spatafora J.W."/>
            <person name="Visel A."/>
            <person name="Grigoriev I.V."/>
        </authorList>
    </citation>
    <scope>NUCLEOTIDE SEQUENCE [LARGE SCALE GENOMIC DNA]</scope>
    <source>
        <strain evidence="1 2">PL171</strain>
    </source>
</reference>
<name>A0A1Y2HIJ1_9FUNG</name>
<keyword evidence="2" id="KW-1185">Reference proteome</keyword>
<accession>A0A1Y2HIJ1</accession>